<evidence type="ECO:0000256" key="3">
    <source>
        <dbReference type="SAM" id="SignalP"/>
    </source>
</evidence>
<dbReference type="AlphaFoldDB" id="A0A4D9D0X8"/>
<name>A0A4D9D0X8_9STRA</name>
<dbReference type="Pfam" id="PF00903">
    <property type="entry name" value="Glyoxalase"/>
    <property type="match status" value="2"/>
</dbReference>
<accession>A0A4D9D0X8</accession>
<keyword evidence="2" id="KW-0676">Redox-active center</keyword>
<dbReference type="PROSITE" id="PS51819">
    <property type="entry name" value="VOC"/>
    <property type="match status" value="2"/>
</dbReference>
<dbReference type="PRINTS" id="PR00160">
    <property type="entry name" value="GLUTAREDOXIN"/>
</dbReference>
<comment type="caution">
    <text evidence="5">The sequence shown here is derived from an EMBL/GenBank/DDBJ whole genome shotgun (WGS) entry which is preliminary data.</text>
</comment>
<dbReference type="OrthoDB" id="44061at2759"/>
<proteinExistence type="predicted"/>
<keyword evidence="1" id="KW-1015">Disulfide bond</keyword>
<dbReference type="InterPro" id="IPR029068">
    <property type="entry name" value="Glyas_Bleomycin-R_OHBP_Dase"/>
</dbReference>
<dbReference type="Proteomes" id="UP000355283">
    <property type="component" value="Unassembled WGS sequence"/>
</dbReference>
<evidence type="ECO:0000256" key="2">
    <source>
        <dbReference type="ARBA" id="ARBA00023284"/>
    </source>
</evidence>
<feature type="chain" id="PRO_5020026935" description="VOC domain-containing protein" evidence="3">
    <location>
        <begin position="22"/>
        <end position="479"/>
    </location>
</feature>
<dbReference type="EMBL" id="SDOX01000021">
    <property type="protein sequence ID" value="TFJ83633.1"/>
    <property type="molecule type" value="Genomic_DNA"/>
</dbReference>
<protein>
    <recommendedName>
        <fullName evidence="4">VOC domain-containing protein</fullName>
    </recommendedName>
</protein>
<dbReference type="Gene3D" id="3.40.30.10">
    <property type="entry name" value="Glutaredoxin"/>
    <property type="match status" value="1"/>
</dbReference>
<evidence type="ECO:0000313" key="5">
    <source>
        <dbReference type="EMBL" id="TFJ83633.1"/>
    </source>
</evidence>
<gene>
    <name evidence="5" type="ORF">NSK_004737</name>
</gene>
<dbReference type="PANTHER" id="PTHR46466:SF1">
    <property type="entry name" value="GLYOXALASE DOMAIN-CONTAINING PROTEIN 4"/>
    <property type="match status" value="1"/>
</dbReference>
<dbReference type="CDD" id="cd03419">
    <property type="entry name" value="GRX_GRXh_1_2_like"/>
    <property type="match status" value="1"/>
</dbReference>
<sequence>MSSCRALFVATQLLTTTSTLAFRPALFAPVISRPRVSINGFRTCKTLTMATKAPAKEPAKWTTKDYRRPLHWVFKVGDLAKTLDFYEEGFGMHVHRHEEFASGCEATCNGPYGGCWSKTMVGWGKEDEQFALELTCNYGIDSYKAGNDFRHIAVDAKAWRGPESQVKVEDGRRCVKSPDGYSYLLVDTGSASVPSEPFLFVSIHVADVARSQQYYMDVLGATVRPGGPGAETGAQSVMVGFDQAGTGVCLELVQLPGGGQVDHSLASGRFATETEDGAPDKVGARVQEAGGEVLHGPLKLQPHGEEVVIVADPDGYEFCFVDARGYTNCINVRDSAEGTTVDWPYRERLEKAARSKENPKLEVAKVLAGDYDVKRIRGMLDGWVERHPVIVFAQVTCPFCKKAKELLSEVGAKYEVVEVDAMEGNDGFAIRVELDKVTGRSTVPNIFIGGKPVGGFSDGVEELHKNGKLVPLLKEAGAL</sequence>
<dbReference type="InterPro" id="IPR036249">
    <property type="entry name" value="Thioredoxin-like_sf"/>
</dbReference>
<dbReference type="Pfam" id="PF00462">
    <property type="entry name" value="Glutaredoxin"/>
    <property type="match status" value="1"/>
</dbReference>
<dbReference type="PROSITE" id="PS00195">
    <property type="entry name" value="GLUTAREDOXIN_1"/>
    <property type="match status" value="1"/>
</dbReference>
<keyword evidence="6" id="KW-1185">Reference proteome</keyword>
<dbReference type="SUPFAM" id="SSF52833">
    <property type="entry name" value="Thioredoxin-like"/>
    <property type="match status" value="1"/>
</dbReference>
<dbReference type="PROSITE" id="PS51354">
    <property type="entry name" value="GLUTAREDOXIN_2"/>
    <property type="match status" value="1"/>
</dbReference>
<evidence type="ECO:0000259" key="4">
    <source>
        <dbReference type="PROSITE" id="PS51819"/>
    </source>
</evidence>
<evidence type="ECO:0000313" key="6">
    <source>
        <dbReference type="Proteomes" id="UP000355283"/>
    </source>
</evidence>
<dbReference type="SUPFAM" id="SSF54593">
    <property type="entry name" value="Glyoxalase/Bleomycin resistance protein/Dihydroxybiphenyl dioxygenase"/>
    <property type="match status" value="2"/>
</dbReference>
<dbReference type="InterPro" id="IPR002109">
    <property type="entry name" value="Glutaredoxin"/>
</dbReference>
<feature type="signal peptide" evidence="3">
    <location>
        <begin position="1"/>
        <end position="21"/>
    </location>
</feature>
<feature type="domain" description="VOC" evidence="4">
    <location>
        <begin position="68"/>
        <end position="204"/>
    </location>
</feature>
<keyword evidence="3" id="KW-0732">Signal</keyword>
<organism evidence="5 6">
    <name type="scientific">Nannochloropsis salina CCMP1776</name>
    <dbReference type="NCBI Taxonomy" id="1027361"/>
    <lineage>
        <taxon>Eukaryota</taxon>
        <taxon>Sar</taxon>
        <taxon>Stramenopiles</taxon>
        <taxon>Ochrophyta</taxon>
        <taxon>Eustigmatophyceae</taxon>
        <taxon>Eustigmatales</taxon>
        <taxon>Monodopsidaceae</taxon>
        <taxon>Microchloropsis</taxon>
        <taxon>Microchloropsis salina</taxon>
    </lineage>
</organism>
<dbReference type="InterPro" id="IPR004360">
    <property type="entry name" value="Glyas_Fos-R_dOase_dom"/>
</dbReference>
<dbReference type="InterPro" id="IPR014025">
    <property type="entry name" value="Glutaredoxin_subgr"/>
</dbReference>
<dbReference type="InterPro" id="IPR011767">
    <property type="entry name" value="GLR_AS"/>
</dbReference>
<feature type="domain" description="VOC" evidence="4">
    <location>
        <begin position="197"/>
        <end position="323"/>
    </location>
</feature>
<dbReference type="InterPro" id="IPR037523">
    <property type="entry name" value="VOC_core"/>
</dbReference>
<dbReference type="Gene3D" id="3.10.180.10">
    <property type="entry name" value="2,3-Dihydroxybiphenyl 1,2-Dioxygenase, domain 1"/>
    <property type="match status" value="2"/>
</dbReference>
<dbReference type="PANTHER" id="PTHR46466">
    <property type="entry name" value="GLYOXALASE DOMAIN-CONTAINING PROTEIN 4"/>
    <property type="match status" value="1"/>
</dbReference>
<reference evidence="5 6" key="1">
    <citation type="submission" date="2019-01" db="EMBL/GenBank/DDBJ databases">
        <title>Nuclear Genome Assembly of the Microalgal Biofuel strain Nannochloropsis salina CCMP1776.</title>
        <authorList>
            <person name="Hovde B."/>
        </authorList>
    </citation>
    <scope>NUCLEOTIDE SEQUENCE [LARGE SCALE GENOMIC DNA]</scope>
    <source>
        <strain evidence="5 6">CCMP1776</strain>
    </source>
</reference>
<dbReference type="InterPro" id="IPR043193">
    <property type="entry name" value="GLOD4"/>
</dbReference>
<evidence type="ECO:0000256" key="1">
    <source>
        <dbReference type="ARBA" id="ARBA00023157"/>
    </source>
</evidence>